<evidence type="ECO:0000259" key="1">
    <source>
        <dbReference type="Pfam" id="PF03184"/>
    </source>
</evidence>
<gene>
    <name evidence="2" type="ORF">B7P43_G12083</name>
</gene>
<accession>A0A2J7PHB5</accession>
<dbReference type="InParanoid" id="A0A2J7PHB5"/>
<dbReference type="Pfam" id="PF03184">
    <property type="entry name" value="DDE_1"/>
    <property type="match status" value="1"/>
</dbReference>
<evidence type="ECO:0000313" key="3">
    <source>
        <dbReference type="Proteomes" id="UP000235965"/>
    </source>
</evidence>
<protein>
    <recommendedName>
        <fullName evidence="1">DDE-1 domain-containing protein</fullName>
    </recommendedName>
</protein>
<dbReference type="AlphaFoldDB" id="A0A2J7PHB5"/>
<dbReference type="Proteomes" id="UP000235965">
    <property type="component" value="Unassembled WGS sequence"/>
</dbReference>
<dbReference type="EMBL" id="NEVH01025141">
    <property type="protein sequence ID" value="PNF15736.1"/>
    <property type="molecule type" value="Genomic_DNA"/>
</dbReference>
<sequence>MDMGIIKILKTLYHAKLLNYILEAIKENLLTSSSVAKEVNERADLLQAAQFIAKNWRRMSTKIIQNCFACCGFRHSDLEMLNKANSENDIL</sequence>
<dbReference type="STRING" id="105785.A0A2J7PHB5"/>
<dbReference type="GO" id="GO:0003676">
    <property type="term" value="F:nucleic acid binding"/>
    <property type="evidence" value="ECO:0007669"/>
    <property type="project" value="InterPro"/>
</dbReference>
<proteinExistence type="predicted"/>
<comment type="caution">
    <text evidence="2">The sequence shown here is derived from an EMBL/GenBank/DDBJ whole genome shotgun (WGS) entry which is preliminary data.</text>
</comment>
<dbReference type="InterPro" id="IPR004875">
    <property type="entry name" value="DDE_SF_endonuclease_dom"/>
</dbReference>
<evidence type="ECO:0000313" key="2">
    <source>
        <dbReference type="EMBL" id="PNF15736.1"/>
    </source>
</evidence>
<feature type="domain" description="DDE-1" evidence="1">
    <location>
        <begin position="1"/>
        <end position="68"/>
    </location>
</feature>
<keyword evidence="3" id="KW-1185">Reference proteome</keyword>
<reference evidence="2 3" key="1">
    <citation type="submission" date="2017-12" db="EMBL/GenBank/DDBJ databases">
        <title>Hemimetabolous genomes reveal molecular basis of termite eusociality.</title>
        <authorList>
            <person name="Harrison M.C."/>
            <person name="Jongepier E."/>
            <person name="Robertson H.M."/>
            <person name="Arning N."/>
            <person name="Bitard-Feildel T."/>
            <person name="Chao H."/>
            <person name="Childers C.P."/>
            <person name="Dinh H."/>
            <person name="Doddapaneni H."/>
            <person name="Dugan S."/>
            <person name="Gowin J."/>
            <person name="Greiner C."/>
            <person name="Han Y."/>
            <person name="Hu H."/>
            <person name="Hughes D.S.T."/>
            <person name="Huylmans A.-K."/>
            <person name="Kemena C."/>
            <person name="Kremer L.P.M."/>
            <person name="Lee S.L."/>
            <person name="Lopez-Ezquerra A."/>
            <person name="Mallet L."/>
            <person name="Monroy-Kuhn J.M."/>
            <person name="Moser A."/>
            <person name="Murali S.C."/>
            <person name="Muzny D.M."/>
            <person name="Otani S."/>
            <person name="Piulachs M.-D."/>
            <person name="Poelchau M."/>
            <person name="Qu J."/>
            <person name="Schaub F."/>
            <person name="Wada-Katsumata A."/>
            <person name="Worley K.C."/>
            <person name="Xie Q."/>
            <person name="Ylla G."/>
            <person name="Poulsen M."/>
            <person name="Gibbs R.A."/>
            <person name="Schal C."/>
            <person name="Richards S."/>
            <person name="Belles X."/>
            <person name="Korb J."/>
            <person name="Bornberg-Bauer E."/>
        </authorList>
    </citation>
    <scope>NUCLEOTIDE SEQUENCE [LARGE SCALE GENOMIC DNA]</scope>
    <source>
        <tissue evidence="2">Whole body</tissue>
    </source>
</reference>
<name>A0A2J7PHB5_9NEOP</name>
<organism evidence="2 3">
    <name type="scientific">Cryptotermes secundus</name>
    <dbReference type="NCBI Taxonomy" id="105785"/>
    <lineage>
        <taxon>Eukaryota</taxon>
        <taxon>Metazoa</taxon>
        <taxon>Ecdysozoa</taxon>
        <taxon>Arthropoda</taxon>
        <taxon>Hexapoda</taxon>
        <taxon>Insecta</taxon>
        <taxon>Pterygota</taxon>
        <taxon>Neoptera</taxon>
        <taxon>Polyneoptera</taxon>
        <taxon>Dictyoptera</taxon>
        <taxon>Blattodea</taxon>
        <taxon>Blattoidea</taxon>
        <taxon>Termitoidae</taxon>
        <taxon>Kalotermitidae</taxon>
        <taxon>Cryptotermitinae</taxon>
        <taxon>Cryptotermes</taxon>
    </lineage>
</organism>